<keyword evidence="2" id="KW-1185">Reference proteome</keyword>
<dbReference type="EMBL" id="JBIUGF010000011">
    <property type="protein sequence ID" value="MFJ1337585.1"/>
    <property type="molecule type" value="Genomic_DNA"/>
</dbReference>
<proteinExistence type="predicted"/>
<gene>
    <name evidence="1" type="primary">tssJ</name>
    <name evidence="1" type="ORF">ACIKP7_05510</name>
</gene>
<reference evidence="1" key="1">
    <citation type="submission" date="2024-10" db="EMBL/GenBank/DDBJ databases">
        <title>Aeromonas and Pseudomonas from the Cagarras Archipelago, Rio de Janeiro, Brazil.</title>
        <authorList>
            <person name="Canellas A.L.B."/>
            <person name="Laport M.S."/>
        </authorList>
    </citation>
    <scope>NUCLEOTIDE SEQUENCE</scope>
    <source>
        <strain evidence="1">ACP-7</strain>
    </source>
</reference>
<evidence type="ECO:0000313" key="1">
    <source>
        <dbReference type="EMBL" id="MFJ1337585.1"/>
    </source>
</evidence>
<evidence type="ECO:0000313" key="2">
    <source>
        <dbReference type="Proteomes" id="UP001615411"/>
    </source>
</evidence>
<organism evidence="1 2">
    <name type="scientific">Pseudomonas caricapapayae</name>
    <dbReference type="NCBI Taxonomy" id="46678"/>
    <lineage>
        <taxon>Bacteria</taxon>
        <taxon>Pseudomonadati</taxon>
        <taxon>Pseudomonadota</taxon>
        <taxon>Gammaproteobacteria</taxon>
        <taxon>Pseudomonadales</taxon>
        <taxon>Pseudomonadaceae</taxon>
        <taxon>Pseudomonas</taxon>
    </lineage>
</organism>
<protein>
    <submittedName>
        <fullName evidence="1">Type VI secretion system lipoprotein TssJ</fullName>
    </submittedName>
</protein>
<accession>A0ACC7LSN8</accession>
<dbReference type="Proteomes" id="UP001615411">
    <property type="component" value="Unassembled WGS sequence"/>
</dbReference>
<name>A0ACC7LSN8_9PSED</name>
<keyword evidence="1" id="KW-0449">Lipoprotein</keyword>
<sequence length="227" mass="24467">MMLVIAGCGVTDRIGKRMDDTWAADMLADSEKVILTADGGNQLNPDASGTPLSVVMRVYQLTTLERFASTDADSLWDDPKKALGNTLVESREITLLPGIGQIDQWPLSKSARYVGVAAFFRVDDNGRWKVAFDANSLRKDGIWFSSDGLRVLVDNTDITALRGVDVLNKPPSAEQLAAAQQQATEPAQSSMTDKVQDALLEKAGDAAGQSAQKAMDSTFNSLLESVK</sequence>
<comment type="caution">
    <text evidence="1">The sequence shown here is derived from an EMBL/GenBank/DDBJ whole genome shotgun (WGS) entry which is preliminary data.</text>
</comment>